<dbReference type="Pfam" id="PF07511">
    <property type="entry name" value="DUF1525"/>
    <property type="match status" value="1"/>
</dbReference>
<feature type="signal peptide" evidence="1">
    <location>
        <begin position="1"/>
        <end position="30"/>
    </location>
</feature>
<dbReference type="AlphaFoldDB" id="A0AAW3NHY8"/>
<accession>A0AAW3NHY8</accession>
<protein>
    <submittedName>
        <fullName evidence="2">Conjugal transfer protein</fullName>
    </submittedName>
</protein>
<evidence type="ECO:0000313" key="3">
    <source>
        <dbReference type="Proteomes" id="UP000056732"/>
    </source>
</evidence>
<dbReference type="Proteomes" id="UP000056732">
    <property type="component" value="Unassembled WGS sequence"/>
</dbReference>
<feature type="chain" id="PRO_5043498347" evidence="1">
    <location>
        <begin position="31"/>
        <end position="145"/>
    </location>
</feature>
<dbReference type="NCBIfam" id="TIGR03757">
    <property type="entry name" value="conj_TIGR03757"/>
    <property type="match status" value="1"/>
</dbReference>
<proteinExistence type="predicted"/>
<evidence type="ECO:0000313" key="2">
    <source>
        <dbReference type="EMBL" id="KVT58035.1"/>
    </source>
</evidence>
<evidence type="ECO:0000256" key="1">
    <source>
        <dbReference type="SAM" id="SignalP"/>
    </source>
</evidence>
<dbReference type="RefSeq" id="WP_059926954.1">
    <property type="nucleotide sequence ID" value="NZ_LPDO01000040.1"/>
</dbReference>
<name>A0AAW3NHY8_9BURK</name>
<organism evidence="2 3">
    <name type="scientific">Burkholderia ubonensis</name>
    <dbReference type="NCBI Taxonomy" id="101571"/>
    <lineage>
        <taxon>Bacteria</taxon>
        <taxon>Pseudomonadati</taxon>
        <taxon>Pseudomonadota</taxon>
        <taxon>Betaproteobacteria</taxon>
        <taxon>Burkholderiales</taxon>
        <taxon>Burkholderiaceae</taxon>
        <taxon>Burkholderia</taxon>
        <taxon>Burkholderia cepacia complex</taxon>
    </lineage>
</organism>
<comment type="caution">
    <text evidence="2">The sequence shown here is derived from an EMBL/GenBank/DDBJ whole genome shotgun (WGS) entry which is preliminary data.</text>
</comment>
<dbReference type="EMBL" id="LPDO01000040">
    <property type="protein sequence ID" value="KVT58035.1"/>
    <property type="molecule type" value="Genomic_DNA"/>
</dbReference>
<gene>
    <name evidence="2" type="ORF">WK53_28755</name>
</gene>
<reference evidence="2 3" key="1">
    <citation type="submission" date="2015-11" db="EMBL/GenBank/DDBJ databases">
        <title>Expanding the genomic diversity of Burkholderia species for the development of highly accurate diagnostics.</title>
        <authorList>
            <person name="Sahl J."/>
            <person name="Keim P."/>
            <person name="Wagner D."/>
        </authorList>
    </citation>
    <scope>NUCLEOTIDE SEQUENCE [LARGE SCALE GENOMIC DNA]</scope>
    <source>
        <strain evidence="2 3">MSMB1137WGS</strain>
    </source>
</reference>
<keyword evidence="1" id="KW-0732">Signal</keyword>
<dbReference type="InterPro" id="IPR011090">
    <property type="entry name" value="Integr_conj_element_PFL4709"/>
</dbReference>
<sequence length="145" mass="15669">MRVTRLSPPSVMRTAIGFLIAMPHCTATFASETTVVITDHLHPVHHADDARVIELDAPSRIEATLAVGLPTDPHQAVSVVQQRLKDGNGELARQLAAAYQGVVAAWNLGVTTIPAVIVDRHYVVYGDTDVPHAVARVQAYREAHP</sequence>